<dbReference type="PANTHER" id="PTHR43757:SF2">
    <property type="entry name" value="AMINOMETHYLTRANSFERASE, MITOCHONDRIAL"/>
    <property type="match status" value="1"/>
</dbReference>
<evidence type="ECO:0000313" key="12">
    <source>
        <dbReference type="Proteomes" id="UP000644507"/>
    </source>
</evidence>
<dbReference type="PANTHER" id="PTHR43757">
    <property type="entry name" value="AMINOMETHYLTRANSFERASE"/>
    <property type="match status" value="1"/>
</dbReference>
<feature type="binding site" evidence="8">
    <location>
        <position position="196"/>
    </location>
    <ligand>
        <name>substrate</name>
    </ligand>
</feature>
<comment type="similarity">
    <text evidence="1 7">Belongs to the GcvT family.</text>
</comment>
<dbReference type="InterPro" id="IPR027266">
    <property type="entry name" value="TrmE/GcvT-like"/>
</dbReference>
<proteinExistence type="inferred from homology"/>
<evidence type="ECO:0000256" key="8">
    <source>
        <dbReference type="PIRSR" id="PIRSR006487-1"/>
    </source>
</evidence>
<reference evidence="11" key="2">
    <citation type="submission" date="2020-09" db="EMBL/GenBank/DDBJ databases">
        <authorList>
            <person name="Sun Q."/>
            <person name="Kim S."/>
        </authorList>
    </citation>
    <scope>NUCLEOTIDE SEQUENCE</scope>
    <source>
        <strain evidence="11">KCTC 12988</strain>
    </source>
</reference>
<protein>
    <recommendedName>
        <fullName evidence="2 7">Aminomethyltransferase</fullName>
        <ecNumber evidence="2 7">2.1.2.10</ecNumber>
    </recommendedName>
    <alternativeName>
        <fullName evidence="5 7">Glycine cleavage system T protein</fullName>
    </alternativeName>
</protein>
<sequence length="358" mass="39011">MSDLKRSPLDSLHREAGGRMVPFAGWEMPVMYQSILEEHRAVRESVGQFDISHMGQLFVEGEGAEEWLNRLLTNDVSALEDGQGQYTFLLNEAGGVIDDLIIYRIEEGSYFLVVNAACLSADLAWFGKHAVEGVSLRDESEGLAGIAVQGPNSVDVFSRVFGGRTLPSRNGIDVLSVEGKNLWICRTGYTGEDGFEFFCSSGAAERWWEEFAEAGAKPCGLGSRDSLRLEKCYPLNGSDLTPERTPLEAGLGFFVKLDKGEFIGRDVLQKQKEEKPTERLIAIQCNEKGAPPRPGYRVLDADGEALGVLTSGVLSPILGLGIGMAYLPVAKAKVGTDVFIESRGKKMPAKVVKKPFVA</sequence>
<evidence type="ECO:0000256" key="5">
    <source>
        <dbReference type="ARBA" id="ARBA00031395"/>
    </source>
</evidence>
<evidence type="ECO:0000256" key="3">
    <source>
        <dbReference type="ARBA" id="ARBA00022576"/>
    </source>
</evidence>
<dbReference type="NCBIfam" id="NF001567">
    <property type="entry name" value="PRK00389.1"/>
    <property type="match status" value="1"/>
</dbReference>
<dbReference type="GO" id="GO:0004047">
    <property type="term" value="F:aminomethyltransferase activity"/>
    <property type="evidence" value="ECO:0007669"/>
    <property type="project" value="UniProtKB-UniRule"/>
</dbReference>
<comment type="catalytic activity">
    <reaction evidence="6 7">
        <text>N(6)-[(R)-S(8)-aminomethyldihydrolipoyl]-L-lysyl-[protein] + (6S)-5,6,7,8-tetrahydrofolate = N(6)-[(R)-dihydrolipoyl]-L-lysyl-[protein] + (6R)-5,10-methylene-5,6,7,8-tetrahydrofolate + NH4(+)</text>
        <dbReference type="Rhea" id="RHEA:16945"/>
        <dbReference type="Rhea" id="RHEA-COMP:10475"/>
        <dbReference type="Rhea" id="RHEA-COMP:10492"/>
        <dbReference type="ChEBI" id="CHEBI:15636"/>
        <dbReference type="ChEBI" id="CHEBI:28938"/>
        <dbReference type="ChEBI" id="CHEBI:57453"/>
        <dbReference type="ChEBI" id="CHEBI:83100"/>
        <dbReference type="ChEBI" id="CHEBI:83143"/>
        <dbReference type="EC" id="2.1.2.10"/>
    </reaction>
</comment>
<organism evidence="11 12">
    <name type="scientific">Roseibacillus persicicus</name>
    <dbReference type="NCBI Taxonomy" id="454148"/>
    <lineage>
        <taxon>Bacteria</taxon>
        <taxon>Pseudomonadati</taxon>
        <taxon>Verrucomicrobiota</taxon>
        <taxon>Verrucomicrobiia</taxon>
        <taxon>Verrucomicrobiales</taxon>
        <taxon>Verrucomicrobiaceae</taxon>
        <taxon>Roseibacillus</taxon>
    </lineage>
</organism>
<keyword evidence="3 7" id="KW-0032">Aminotransferase</keyword>
<feature type="domain" description="GCVT N-terminal" evidence="9">
    <location>
        <begin position="11"/>
        <end position="259"/>
    </location>
</feature>
<dbReference type="InterPro" id="IPR028896">
    <property type="entry name" value="GcvT/YgfZ/DmdA"/>
</dbReference>
<name>A0A918TX06_9BACT</name>
<keyword evidence="4 7" id="KW-0808">Transferase</keyword>
<dbReference type="EMBL" id="BMXI01000020">
    <property type="protein sequence ID" value="GHC66088.1"/>
    <property type="molecule type" value="Genomic_DNA"/>
</dbReference>
<evidence type="ECO:0000256" key="2">
    <source>
        <dbReference type="ARBA" id="ARBA00012616"/>
    </source>
</evidence>
<keyword evidence="12" id="KW-1185">Reference proteome</keyword>
<dbReference type="EC" id="2.1.2.10" evidence="2 7"/>
<comment type="subunit">
    <text evidence="7">The glycine cleavage system is composed of four proteins: P, T, L and H.</text>
</comment>
<dbReference type="GO" id="GO:0008483">
    <property type="term" value="F:transaminase activity"/>
    <property type="evidence" value="ECO:0007669"/>
    <property type="project" value="UniProtKB-KW"/>
</dbReference>
<dbReference type="SUPFAM" id="SSF103025">
    <property type="entry name" value="Folate-binding domain"/>
    <property type="match status" value="1"/>
</dbReference>
<comment type="caution">
    <text evidence="11">The sequence shown here is derived from an EMBL/GenBank/DDBJ whole genome shotgun (WGS) entry which is preliminary data.</text>
</comment>
<evidence type="ECO:0000256" key="4">
    <source>
        <dbReference type="ARBA" id="ARBA00022679"/>
    </source>
</evidence>
<evidence type="ECO:0000256" key="1">
    <source>
        <dbReference type="ARBA" id="ARBA00008609"/>
    </source>
</evidence>
<evidence type="ECO:0000259" key="9">
    <source>
        <dbReference type="Pfam" id="PF01571"/>
    </source>
</evidence>
<dbReference type="Proteomes" id="UP000644507">
    <property type="component" value="Unassembled WGS sequence"/>
</dbReference>
<dbReference type="AlphaFoldDB" id="A0A918TX06"/>
<dbReference type="InterPro" id="IPR006223">
    <property type="entry name" value="GcvT"/>
</dbReference>
<evidence type="ECO:0000259" key="10">
    <source>
        <dbReference type="Pfam" id="PF08669"/>
    </source>
</evidence>
<dbReference type="SUPFAM" id="SSF101790">
    <property type="entry name" value="Aminomethyltransferase beta-barrel domain"/>
    <property type="match status" value="1"/>
</dbReference>
<gene>
    <name evidence="7 11" type="primary">gcvT</name>
    <name evidence="11" type="ORF">GCM10007100_37390</name>
</gene>
<dbReference type="HAMAP" id="MF_00259">
    <property type="entry name" value="GcvT"/>
    <property type="match status" value="1"/>
</dbReference>
<dbReference type="Pfam" id="PF08669">
    <property type="entry name" value="GCV_T_C"/>
    <property type="match status" value="1"/>
</dbReference>
<dbReference type="Gene3D" id="3.30.1360.120">
    <property type="entry name" value="Probable tRNA modification gtpase trme, domain 1"/>
    <property type="match status" value="1"/>
</dbReference>
<dbReference type="Pfam" id="PF01571">
    <property type="entry name" value="GCV_T"/>
    <property type="match status" value="1"/>
</dbReference>
<dbReference type="InterPro" id="IPR013977">
    <property type="entry name" value="GcvT_C"/>
</dbReference>
<dbReference type="GO" id="GO:0005960">
    <property type="term" value="C:glycine cleavage complex"/>
    <property type="evidence" value="ECO:0007669"/>
    <property type="project" value="InterPro"/>
</dbReference>
<evidence type="ECO:0000313" key="11">
    <source>
        <dbReference type="EMBL" id="GHC66088.1"/>
    </source>
</evidence>
<dbReference type="RefSeq" id="WP_189573760.1">
    <property type="nucleotide sequence ID" value="NZ_BMXI01000020.1"/>
</dbReference>
<dbReference type="PIRSF" id="PIRSF006487">
    <property type="entry name" value="GcvT"/>
    <property type="match status" value="1"/>
</dbReference>
<accession>A0A918TX06</accession>
<dbReference type="InterPro" id="IPR029043">
    <property type="entry name" value="GcvT/YgfZ_C"/>
</dbReference>
<dbReference type="NCBIfam" id="TIGR00528">
    <property type="entry name" value="gcvT"/>
    <property type="match status" value="1"/>
</dbReference>
<dbReference type="GO" id="GO:0005829">
    <property type="term" value="C:cytosol"/>
    <property type="evidence" value="ECO:0007669"/>
    <property type="project" value="TreeGrafter"/>
</dbReference>
<dbReference type="InterPro" id="IPR022903">
    <property type="entry name" value="GcvT_bac"/>
</dbReference>
<feature type="domain" description="Aminomethyltransferase C-terminal" evidence="10">
    <location>
        <begin position="279"/>
        <end position="357"/>
    </location>
</feature>
<comment type="function">
    <text evidence="7">The glycine cleavage system catalyzes the degradation of glycine.</text>
</comment>
<dbReference type="GO" id="GO:0019464">
    <property type="term" value="P:glycine decarboxylation via glycine cleavage system"/>
    <property type="evidence" value="ECO:0007669"/>
    <property type="project" value="UniProtKB-UniRule"/>
</dbReference>
<reference evidence="11" key="1">
    <citation type="journal article" date="2014" name="Int. J. Syst. Evol. Microbiol.">
        <title>Complete genome sequence of Corynebacterium casei LMG S-19264T (=DSM 44701T), isolated from a smear-ripened cheese.</title>
        <authorList>
            <consortium name="US DOE Joint Genome Institute (JGI-PGF)"/>
            <person name="Walter F."/>
            <person name="Albersmeier A."/>
            <person name="Kalinowski J."/>
            <person name="Ruckert C."/>
        </authorList>
    </citation>
    <scope>NUCLEOTIDE SEQUENCE</scope>
    <source>
        <strain evidence="11">KCTC 12988</strain>
    </source>
</reference>
<evidence type="ECO:0000256" key="6">
    <source>
        <dbReference type="ARBA" id="ARBA00047665"/>
    </source>
</evidence>
<evidence type="ECO:0000256" key="7">
    <source>
        <dbReference type="HAMAP-Rule" id="MF_00259"/>
    </source>
</evidence>
<dbReference type="InterPro" id="IPR006222">
    <property type="entry name" value="GCVT_N"/>
</dbReference>